<feature type="non-terminal residue" evidence="2">
    <location>
        <position position="81"/>
    </location>
</feature>
<organism evidence="2 3">
    <name type="scientific">Mycobacterium timonense</name>
    <dbReference type="NCBI Taxonomy" id="701043"/>
    <lineage>
        <taxon>Bacteria</taxon>
        <taxon>Bacillati</taxon>
        <taxon>Actinomycetota</taxon>
        <taxon>Actinomycetes</taxon>
        <taxon>Mycobacteriales</taxon>
        <taxon>Mycobacteriaceae</taxon>
        <taxon>Mycobacterium</taxon>
        <taxon>Mycobacterium avium complex (MAC)</taxon>
    </lineage>
</organism>
<proteinExistence type="predicted"/>
<name>A0ABX3TBR0_9MYCO</name>
<evidence type="ECO:0000313" key="2">
    <source>
        <dbReference type="EMBL" id="ORB72618.1"/>
    </source>
</evidence>
<feature type="non-terminal residue" evidence="2">
    <location>
        <position position="1"/>
    </location>
</feature>
<comment type="caution">
    <text evidence="2">The sequence shown here is derived from an EMBL/GenBank/DDBJ whole genome shotgun (WGS) entry which is preliminary data.</text>
</comment>
<dbReference type="SUPFAM" id="SSF56801">
    <property type="entry name" value="Acetyl-CoA synthetase-like"/>
    <property type="match status" value="1"/>
</dbReference>
<keyword evidence="3" id="KW-1185">Reference proteome</keyword>
<dbReference type="RefSeq" id="WP_142277799.1">
    <property type="nucleotide sequence ID" value="NZ_MVIL01001138.1"/>
</dbReference>
<feature type="domain" description="AMP-dependent synthetase/ligase" evidence="1">
    <location>
        <begin position="1"/>
        <end position="75"/>
    </location>
</feature>
<dbReference type="Pfam" id="PF00501">
    <property type="entry name" value="AMP-binding"/>
    <property type="match status" value="1"/>
</dbReference>
<dbReference type="EMBL" id="MVIL01001138">
    <property type="protein sequence ID" value="ORB72618.1"/>
    <property type="molecule type" value="Genomic_DNA"/>
</dbReference>
<dbReference type="Gene3D" id="3.40.50.980">
    <property type="match status" value="1"/>
</dbReference>
<accession>A0ABX3TBR0</accession>
<reference evidence="2 3" key="1">
    <citation type="submission" date="2017-02" db="EMBL/GenBank/DDBJ databases">
        <title>The new phylogeny of genus Mycobacterium.</title>
        <authorList>
            <person name="Tortoli E."/>
            <person name="Trovato A."/>
            <person name="Cirillo D.M."/>
        </authorList>
    </citation>
    <scope>NUCLEOTIDE SEQUENCE [LARGE SCALE GENOMIC DNA]</scope>
    <source>
        <strain evidence="2 3">CCUG 56329</strain>
    </source>
</reference>
<sequence length="81" mass="8893">REMNQWRNQSAHGLIALGVGKGQRGGLLIPNVLEFIPCQQAIWATGAVLVQMATRASTSTWTSNLHSTEASTLIFHKKFES</sequence>
<dbReference type="InterPro" id="IPR000873">
    <property type="entry name" value="AMP-dep_synth/lig_dom"/>
</dbReference>
<evidence type="ECO:0000313" key="3">
    <source>
        <dbReference type="Proteomes" id="UP000192847"/>
    </source>
</evidence>
<dbReference type="Proteomes" id="UP000192847">
    <property type="component" value="Unassembled WGS sequence"/>
</dbReference>
<protein>
    <recommendedName>
        <fullName evidence="1">AMP-dependent synthetase/ligase domain-containing protein</fullName>
    </recommendedName>
</protein>
<gene>
    <name evidence="2" type="ORF">BST46_31245</name>
</gene>
<evidence type="ECO:0000259" key="1">
    <source>
        <dbReference type="Pfam" id="PF00501"/>
    </source>
</evidence>